<dbReference type="InterPro" id="IPR039537">
    <property type="entry name" value="Retrotran_Ty1/copia-like"/>
</dbReference>
<dbReference type="EMBL" id="BGZK01000289">
    <property type="protein sequence ID" value="GBP34515.1"/>
    <property type="molecule type" value="Genomic_DNA"/>
</dbReference>
<dbReference type="Gene3D" id="3.30.420.10">
    <property type="entry name" value="Ribonuclease H-like superfamily/Ribonuclease H"/>
    <property type="match status" value="1"/>
</dbReference>
<evidence type="ECO:0000313" key="11">
    <source>
        <dbReference type="EMBL" id="GBP34515.1"/>
    </source>
</evidence>
<evidence type="ECO:0000313" key="12">
    <source>
        <dbReference type="Proteomes" id="UP000299102"/>
    </source>
</evidence>
<sequence length="280" mass="31927">MSHGIVHHKTNPYTPEQNGLSERYNRTIVEKAKCLLFDAGLEKRFWAEAAHTAVYLQNRTVTTSLNYRTPFEIWTGRKPDAEKCILVGYSNDVKGYRIYNPKSNVITTSRDVIVLEEIETENNVLEVQENCSDDVNIVPVWEEDLTLQEVSHEQSESLSLDDSGEMYVPCENETLDSSESGTTDSEDSIIFNNVNVISGPRRRQQPDRFGFASACIEDDQMFTGEILLQEALEGPEKAQWLEAVQEELQSFEKNSAWELVDVPKDGTIVQCKWVLQKKVR</sequence>
<dbReference type="AlphaFoldDB" id="A0A4C1VA17"/>
<proteinExistence type="predicted"/>
<evidence type="ECO:0000256" key="6">
    <source>
        <dbReference type="ARBA" id="ARBA00022908"/>
    </source>
</evidence>
<dbReference type="GO" id="GO:0015074">
    <property type="term" value="P:DNA integration"/>
    <property type="evidence" value="ECO:0007669"/>
    <property type="project" value="UniProtKB-KW"/>
</dbReference>
<dbReference type="InterPro" id="IPR057670">
    <property type="entry name" value="SH3_retrovirus"/>
</dbReference>
<dbReference type="SUPFAM" id="SSF53098">
    <property type="entry name" value="Ribonuclease H-like"/>
    <property type="match status" value="1"/>
</dbReference>
<protein>
    <submittedName>
        <fullName evidence="11">Retrovirus-related Pol polyprotein from transposon TNT 1-94</fullName>
    </submittedName>
</protein>
<gene>
    <name evidence="11" type="ORF">EVAR_29912_1</name>
</gene>
<keyword evidence="2" id="KW-0479">Metal-binding</keyword>
<keyword evidence="5" id="KW-0460">Magnesium</keyword>
<name>A0A4C1VA17_EUMVA</name>
<evidence type="ECO:0000256" key="1">
    <source>
        <dbReference type="ARBA" id="ARBA00022722"/>
    </source>
</evidence>
<dbReference type="GO" id="GO:0006310">
    <property type="term" value="P:DNA recombination"/>
    <property type="evidence" value="ECO:0007669"/>
    <property type="project" value="UniProtKB-KW"/>
</dbReference>
<dbReference type="GO" id="GO:0016787">
    <property type="term" value="F:hydrolase activity"/>
    <property type="evidence" value="ECO:0007669"/>
    <property type="project" value="UniProtKB-KW"/>
</dbReference>
<accession>A0A4C1VA17</accession>
<evidence type="ECO:0000256" key="2">
    <source>
        <dbReference type="ARBA" id="ARBA00022723"/>
    </source>
</evidence>
<comment type="caution">
    <text evidence="11">The sequence shown here is derived from an EMBL/GenBank/DDBJ whole genome shotgun (WGS) entry which is preliminary data.</text>
</comment>
<dbReference type="OrthoDB" id="413361at2759"/>
<evidence type="ECO:0000259" key="10">
    <source>
        <dbReference type="PROSITE" id="PS50994"/>
    </source>
</evidence>
<dbReference type="PANTHER" id="PTHR42648">
    <property type="entry name" value="TRANSPOSASE, PUTATIVE-RELATED"/>
    <property type="match status" value="1"/>
</dbReference>
<dbReference type="GO" id="GO:0046872">
    <property type="term" value="F:metal ion binding"/>
    <property type="evidence" value="ECO:0007669"/>
    <property type="project" value="UniProtKB-KW"/>
</dbReference>
<keyword evidence="12" id="KW-1185">Reference proteome</keyword>
<organism evidence="11 12">
    <name type="scientific">Eumeta variegata</name>
    <name type="common">Bagworm moth</name>
    <name type="synonym">Eumeta japonica</name>
    <dbReference type="NCBI Taxonomy" id="151549"/>
    <lineage>
        <taxon>Eukaryota</taxon>
        <taxon>Metazoa</taxon>
        <taxon>Ecdysozoa</taxon>
        <taxon>Arthropoda</taxon>
        <taxon>Hexapoda</taxon>
        <taxon>Insecta</taxon>
        <taxon>Pterygota</taxon>
        <taxon>Neoptera</taxon>
        <taxon>Endopterygota</taxon>
        <taxon>Lepidoptera</taxon>
        <taxon>Glossata</taxon>
        <taxon>Ditrysia</taxon>
        <taxon>Tineoidea</taxon>
        <taxon>Psychidae</taxon>
        <taxon>Oiketicinae</taxon>
        <taxon>Eumeta</taxon>
    </lineage>
</organism>
<evidence type="ECO:0000256" key="3">
    <source>
        <dbReference type="ARBA" id="ARBA00022759"/>
    </source>
</evidence>
<reference evidence="11 12" key="1">
    <citation type="journal article" date="2019" name="Commun. Biol.">
        <title>The bagworm genome reveals a unique fibroin gene that provides high tensile strength.</title>
        <authorList>
            <person name="Kono N."/>
            <person name="Nakamura H."/>
            <person name="Ohtoshi R."/>
            <person name="Tomita M."/>
            <person name="Numata K."/>
            <person name="Arakawa K."/>
        </authorList>
    </citation>
    <scope>NUCLEOTIDE SEQUENCE [LARGE SCALE GENOMIC DNA]</scope>
</reference>
<dbReference type="GO" id="GO:0003964">
    <property type="term" value="F:RNA-directed DNA polymerase activity"/>
    <property type="evidence" value="ECO:0007669"/>
    <property type="project" value="UniProtKB-KW"/>
</dbReference>
<evidence type="ECO:0000256" key="4">
    <source>
        <dbReference type="ARBA" id="ARBA00022801"/>
    </source>
</evidence>
<dbReference type="InterPro" id="IPR012337">
    <property type="entry name" value="RNaseH-like_sf"/>
</dbReference>
<dbReference type="GO" id="GO:0004519">
    <property type="term" value="F:endonuclease activity"/>
    <property type="evidence" value="ECO:0007669"/>
    <property type="project" value="UniProtKB-KW"/>
</dbReference>
<dbReference type="GO" id="GO:0003676">
    <property type="term" value="F:nucleic acid binding"/>
    <property type="evidence" value="ECO:0007669"/>
    <property type="project" value="InterPro"/>
</dbReference>
<evidence type="ECO:0000256" key="9">
    <source>
        <dbReference type="ARBA" id="ARBA00023172"/>
    </source>
</evidence>
<feature type="domain" description="Integrase catalytic" evidence="10">
    <location>
        <begin position="1"/>
        <end position="78"/>
    </location>
</feature>
<keyword evidence="1" id="KW-0540">Nuclease</keyword>
<evidence type="ECO:0000256" key="5">
    <source>
        <dbReference type="ARBA" id="ARBA00022842"/>
    </source>
</evidence>
<dbReference type="PROSITE" id="PS50994">
    <property type="entry name" value="INTEGRASE"/>
    <property type="match status" value="1"/>
</dbReference>
<dbReference type="InterPro" id="IPR036397">
    <property type="entry name" value="RNaseH_sf"/>
</dbReference>
<dbReference type="PANTHER" id="PTHR42648:SF11">
    <property type="entry name" value="TRANSPOSON TY4-P GAG-POL POLYPROTEIN"/>
    <property type="match status" value="1"/>
</dbReference>
<keyword evidence="8" id="KW-0239">DNA-directed DNA polymerase</keyword>
<keyword evidence="3" id="KW-0255">Endonuclease</keyword>
<dbReference type="Pfam" id="PF25597">
    <property type="entry name" value="SH3_retrovirus"/>
    <property type="match status" value="1"/>
</dbReference>
<keyword evidence="8" id="KW-0548">Nucleotidyltransferase</keyword>
<dbReference type="GO" id="GO:0003887">
    <property type="term" value="F:DNA-directed DNA polymerase activity"/>
    <property type="evidence" value="ECO:0007669"/>
    <property type="project" value="UniProtKB-KW"/>
</dbReference>
<keyword evidence="6" id="KW-0229">DNA integration</keyword>
<dbReference type="InterPro" id="IPR001584">
    <property type="entry name" value="Integrase_cat-core"/>
</dbReference>
<dbReference type="STRING" id="151549.A0A4C1VA17"/>
<keyword evidence="7" id="KW-0695">RNA-directed DNA polymerase</keyword>
<dbReference type="Proteomes" id="UP000299102">
    <property type="component" value="Unassembled WGS sequence"/>
</dbReference>
<keyword evidence="8" id="KW-0808">Transferase</keyword>
<keyword evidence="9" id="KW-0233">DNA recombination</keyword>
<evidence type="ECO:0000256" key="8">
    <source>
        <dbReference type="ARBA" id="ARBA00022932"/>
    </source>
</evidence>
<keyword evidence="4" id="KW-0378">Hydrolase</keyword>
<evidence type="ECO:0000256" key="7">
    <source>
        <dbReference type="ARBA" id="ARBA00022918"/>
    </source>
</evidence>